<comment type="caution">
    <text evidence="3">The sequence shown here is derived from an EMBL/GenBank/DDBJ whole genome shotgun (WGS) entry which is preliminary data.</text>
</comment>
<evidence type="ECO:0000313" key="4">
    <source>
        <dbReference type="Proteomes" id="UP000256321"/>
    </source>
</evidence>
<organism evidence="3 4">
    <name type="scientific">Parabacteroides acidifaciens</name>
    <dbReference type="NCBI Taxonomy" id="2290935"/>
    <lineage>
        <taxon>Bacteria</taxon>
        <taxon>Pseudomonadati</taxon>
        <taxon>Bacteroidota</taxon>
        <taxon>Bacteroidia</taxon>
        <taxon>Bacteroidales</taxon>
        <taxon>Tannerellaceae</taxon>
        <taxon>Parabacteroides</taxon>
    </lineage>
</organism>
<dbReference type="AlphaFoldDB" id="A0A3D8HHW3"/>
<protein>
    <submittedName>
        <fullName evidence="2">Helix-turn-helix transcriptional regulator</fullName>
    </submittedName>
    <submittedName>
        <fullName evidence="3">XRE family transcriptional regulator</fullName>
    </submittedName>
</protein>
<gene>
    <name evidence="3" type="ORF">DWU89_03905</name>
    <name evidence="2" type="ORF">H8784_03855</name>
</gene>
<dbReference type="EMBL" id="JACRTI010000005">
    <property type="protein sequence ID" value="MBC8600852.1"/>
    <property type="molecule type" value="Genomic_DNA"/>
</dbReference>
<dbReference type="Proteomes" id="UP000256321">
    <property type="component" value="Unassembled WGS sequence"/>
</dbReference>
<accession>A0A3D8HHW3</accession>
<evidence type="ECO:0000313" key="3">
    <source>
        <dbReference type="EMBL" id="RDU50574.1"/>
    </source>
</evidence>
<evidence type="ECO:0000259" key="1">
    <source>
        <dbReference type="PROSITE" id="PS50943"/>
    </source>
</evidence>
<dbReference type="GO" id="GO:0003677">
    <property type="term" value="F:DNA binding"/>
    <property type="evidence" value="ECO:0007669"/>
    <property type="project" value="InterPro"/>
</dbReference>
<dbReference type="RefSeq" id="WP_115498360.1">
    <property type="nucleotide sequence ID" value="NZ_JACRTI010000005.1"/>
</dbReference>
<evidence type="ECO:0000313" key="2">
    <source>
        <dbReference type="EMBL" id="MBC8600852.1"/>
    </source>
</evidence>
<dbReference type="PROSITE" id="PS50943">
    <property type="entry name" value="HTH_CROC1"/>
    <property type="match status" value="1"/>
</dbReference>
<evidence type="ECO:0000313" key="5">
    <source>
        <dbReference type="Proteomes" id="UP000629596"/>
    </source>
</evidence>
<dbReference type="CDD" id="cd00093">
    <property type="entry name" value="HTH_XRE"/>
    <property type="match status" value="1"/>
</dbReference>
<dbReference type="InterPro" id="IPR010982">
    <property type="entry name" value="Lambda_DNA-bd_dom_sf"/>
</dbReference>
<dbReference type="Gene3D" id="1.10.260.40">
    <property type="entry name" value="lambda repressor-like DNA-binding domains"/>
    <property type="match status" value="1"/>
</dbReference>
<dbReference type="EMBL" id="QREV01000005">
    <property type="protein sequence ID" value="RDU50574.1"/>
    <property type="molecule type" value="Genomic_DNA"/>
</dbReference>
<keyword evidence="5" id="KW-1185">Reference proteome</keyword>
<name>A0A3D8HHW3_9BACT</name>
<reference evidence="3 4" key="1">
    <citation type="submission" date="2018-07" db="EMBL/GenBank/DDBJ databases">
        <title>Parabacteroides acidifaciens nov. sp., isolated from human feces.</title>
        <authorList>
            <person name="Wang Y.J."/>
        </authorList>
    </citation>
    <scope>NUCLEOTIDE SEQUENCE [LARGE SCALE GENOMIC DNA]</scope>
    <source>
        <strain evidence="3 4">426-9</strain>
    </source>
</reference>
<dbReference type="Proteomes" id="UP000629596">
    <property type="component" value="Unassembled WGS sequence"/>
</dbReference>
<reference evidence="2 5" key="2">
    <citation type="submission" date="2020-08" db="EMBL/GenBank/DDBJ databases">
        <title>Genome public.</title>
        <authorList>
            <person name="Liu C."/>
            <person name="Sun Q."/>
        </authorList>
    </citation>
    <scope>NUCLEOTIDE SEQUENCE [LARGE SCALE GENOMIC DNA]</scope>
    <source>
        <strain evidence="2 5">426_9</strain>
    </source>
</reference>
<dbReference type="SUPFAM" id="SSF47413">
    <property type="entry name" value="lambda repressor-like DNA-binding domains"/>
    <property type="match status" value="1"/>
</dbReference>
<sequence length="106" mass="12151">MKRDELLKNPVYWTTALQMELYRQINVFMQKRGMNKTQLAEYLGCSKGYVTQLLSGDYDHKISKFVELSLAIGKIPEFSFIDVDEYIESENSLYVSTVSSSSCTSV</sequence>
<feature type="domain" description="HTH cro/C1-type" evidence="1">
    <location>
        <begin position="25"/>
        <end position="78"/>
    </location>
</feature>
<proteinExistence type="predicted"/>
<dbReference type="InterPro" id="IPR001387">
    <property type="entry name" value="Cro/C1-type_HTH"/>
</dbReference>